<dbReference type="PROSITE" id="PS00895">
    <property type="entry name" value="3_HYDROXYISOBUT_DH"/>
    <property type="match status" value="1"/>
</dbReference>
<dbReference type="EMBL" id="CP102453">
    <property type="protein sequence ID" value="UUX33536.1"/>
    <property type="molecule type" value="Genomic_DNA"/>
</dbReference>
<gene>
    <name evidence="6" type="ORF">NRE15_11605</name>
</gene>
<keyword evidence="2" id="KW-0560">Oxidoreductase</keyword>
<evidence type="ECO:0000259" key="5">
    <source>
        <dbReference type="Pfam" id="PF14833"/>
    </source>
</evidence>
<comment type="similarity">
    <text evidence="1">Belongs to the HIBADH-related family.</text>
</comment>
<dbReference type="InterPro" id="IPR013328">
    <property type="entry name" value="6PGD_dom2"/>
</dbReference>
<evidence type="ECO:0000313" key="6">
    <source>
        <dbReference type="EMBL" id="UUX33536.1"/>
    </source>
</evidence>
<feature type="domain" description="6-phosphogluconate dehydrogenase NADP-binding" evidence="4">
    <location>
        <begin position="2"/>
        <end position="160"/>
    </location>
</feature>
<dbReference type="PANTHER" id="PTHR43060">
    <property type="entry name" value="3-HYDROXYISOBUTYRATE DEHYDROGENASE-LIKE 1, MITOCHONDRIAL-RELATED"/>
    <property type="match status" value="1"/>
</dbReference>
<accession>A0ABY5P461</accession>
<protein>
    <submittedName>
        <fullName evidence="6">NAD(P)-binding domain-containing protein</fullName>
    </submittedName>
</protein>
<evidence type="ECO:0000256" key="2">
    <source>
        <dbReference type="ARBA" id="ARBA00023002"/>
    </source>
</evidence>
<dbReference type="InterPro" id="IPR029154">
    <property type="entry name" value="HIBADH-like_NADP-bd"/>
</dbReference>
<dbReference type="SUPFAM" id="SSF48179">
    <property type="entry name" value="6-phosphogluconate dehydrogenase C-terminal domain-like"/>
    <property type="match status" value="1"/>
</dbReference>
<dbReference type="Gene3D" id="3.40.50.720">
    <property type="entry name" value="NAD(P)-binding Rossmann-like Domain"/>
    <property type="match status" value="1"/>
</dbReference>
<evidence type="ECO:0000256" key="1">
    <source>
        <dbReference type="ARBA" id="ARBA00009080"/>
    </source>
</evidence>
<sequence>MIGFIGLGIMGHPMAKRLVEAGFNVVVSDLDENKVEDLISIGAIRGNNRVIANKCELVILMLPSYESSIDVLFGDNGLISSENNIVKYICNMASISPGESIEISDMLKEVGIEYIDGPVSGGEAGATSGSLAIMVGGNEGVLQKFEKYLKHLSSSITLCGSIGAGSSVKLANQVIVNGTISIIAESFNMLEKSNIDVTIAYDAIKNGLASSKVLDRMIPFLVSREFKAGGTLSINYKDINNIIKTADNKLISVPHSVIVKDQMKTLINRGESQSDHTVLIKYYELINS</sequence>
<dbReference type="InterPro" id="IPR036291">
    <property type="entry name" value="NAD(P)-bd_dom_sf"/>
</dbReference>
<dbReference type="InterPro" id="IPR015815">
    <property type="entry name" value="HIBADH-related"/>
</dbReference>
<keyword evidence="3" id="KW-0520">NAD</keyword>
<evidence type="ECO:0000313" key="7">
    <source>
        <dbReference type="Proteomes" id="UP001315967"/>
    </source>
</evidence>
<dbReference type="RefSeq" id="WP_313793038.1">
    <property type="nucleotide sequence ID" value="NZ_CP102453.1"/>
</dbReference>
<organism evidence="6 7">
    <name type="scientific">Fundicoccus culcitae</name>
    <dbReference type="NCBI Taxonomy" id="2969821"/>
    <lineage>
        <taxon>Bacteria</taxon>
        <taxon>Bacillati</taxon>
        <taxon>Bacillota</taxon>
        <taxon>Bacilli</taxon>
        <taxon>Lactobacillales</taxon>
        <taxon>Aerococcaceae</taxon>
        <taxon>Fundicoccus</taxon>
    </lineage>
</organism>
<dbReference type="InterPro" id="IPR006115">
    <property type="entry name" value="6PGDH_NADP-bd"/>
</dbReference>
<dbReference type="InterPro" id="IPR008927">
    <property type="entry name" value="6-PGluconate_DH-like_C_sf"/>
</dbReference>
<dbReference type="PANTHER" id="PTHR43060:SF3">
    <property type="entry name" value="2-HYDROXY-3-OXOPROPIONATE REDUCTASE"/>
    <property type="match status" value="1"/>
</dbReference>
<dbReference type="Pfam" id="PF03446">
    <property type="entry name" value="NAD_binding_2"/>
    <property type="match status" value="1"/>
</dbReference>
<reference evidence="6 7" key="1">
    <citation type="submission" date="2022-08" db="EMBL/GenBank/DDBJ databases">
        <title>Aerococcaceae sp. nov isolated from spoiled eye mask.</title>
        <authorList>
            <person name="Zhou G."/>
            <person name="Xie X.-B."/>
            <person name="Shi Q.-S."/>
            <person name="Wang Y.-S."/>
            <person name="Wen X."/>
            <person name="Peng H."/>
            <person name="Yang X.-J."/>
            <person name="Tao H.-B."/>
            <person name="Huang X.-M."/>
        </authorList>
    </citation>
    <scope>NUCLEOTIDE SEQUENCE [LARGE SCALE GENOMIC DNA]</scope>
    <source>
        <strain evidence="7">DM20194951</strain>
    </source>
</reference>
<name>A0ABY5P461_9LACT</name>
<proteinExistence type="inferred from homology"/>
<evidence type="ECO:0000259" key="4">
    <source>
        <dbReference type="Pfam" id="PF03446"/>
    </source>
</evidence>
<keyword evidence="7" id="KW-1185">Reference proteome</keyword>
<evidence type="ECO:0000256" key="3">
    <source>
        <dbReference type="ARBA" id="ARBA00023027"/>
    </source>
</evidence>
<dbReference type="Pfam" id="PF14833">
    <property type="entry name" value="NAD_binding_11"/>
    <property type="match status" value="1"/>
</dbReference>
<dbReference type="InterPro" id="IPR002204">
    <property type="entry name" value="3-OH-isobutyrate_DH-rel_CS"/>
</dbReference>
<dbReference type="Proteomes" id="UP001315967">
    <property type="component" value="Chromosome"/>
</dbReference>
<dbReference type="SUPFAM" id="SSF51735">
    <property type="entry name" value="NAD(P)-binding Rossmann-fold domains"/>
    <property type="match status" value="1"/>
</dbReference>
<dbReference type="Gene3D" id="1.10.1040.10">
    <property type="entry name" value="N-(1-d-carboxylethyl)-l-norvaline Dehydrogenase, domain 2"/>
    <property type="match status" value="1"/>
</dbReference>
<feature type="domain" description="3-hydroxyisobutyrate dehydrogenase-like NAD-binding" evidence="5">
    <location>
        <begin position="163"/>
        <end position="283"/>
    </location>
</feature>
<dbReference type="PIRSF" id="PIRSF000103">
    <property type="entry name" value="HIBADH"/>
    <property type="match status" value="1"/>
</dbReference>